<dbReference type="Proteomes" id="UP000694421">
    <property type="component" value="Unplaced"/>
</dbReference>
<name>A0A8D0BQ87_SALMN</name>
<feature type="region of interest" description="Disordered" evidence="7">
    <location>
        <begin position="149"/>
        <end position="219"/>
    </location>
</feature>
<feature type="compositionally biased region" description="Polar residues" evidence="7">
    <location>
        <begin position="72"/>
        <end position="83"/>
    </location>
</feature>
<evidence type="ECO:0000256" key="7">
    <source>
        <dbReference type="SAM" id="MobiDB-lite"/>
    </source>
</evidence>
<dbReference type="PANTHER" id="PTHR15950:SF20">
    <property type="entry name" value="TRANSCRIPTION COFACTOR VESTIGIAL-LIKE PROTEIN 1"/>
    <property type="match status" value="1"/>
</dbReference>
<dbReference type="Ensembl" id="ENSSMRT00000013260.1">
    <property type="protein sequence ID" value="ENSSMRP00000011387.1"/>
    <property type="gene ID" value="ENSSMRG00000008950.1"/>
</dbReference>
<comment type="subcellular location">
    <subcellularLocation>
        <location evidence="2">Nucleus</location>
    </subcellularLocation>
</comment>
<sequence>MEDQKKNPAKPNKCKQGVKTEWGAQYVVFTYFQGDINSVVDEHFSRALSSTKTPQDLSRKTGGEEAAIKSESPVSPHQWNFSSPWGKLDPASSPLNFCSSDSSPARQTADPYHPSVLQNVATPATELWHLPEGAHPNWTAASGYPPSMTDLHMTQGSGPDGKYGSLLGLLQHERSPPPTQEPPDSAPACYSSSTRLENMSQTLTSGGGIPASDRRDFYF</sequence>
<dbReference type="GeneTree" id="ENSGT00530000063353"/>
<dbReference type="GO" id="GO:0006355">
    <property type="term" value="P:regulation of DNA-templated transcription"/>
    <property type="evidence" value="ECO:0007669"/>
    <property type="project" value="InterPro"/>
</dbReference>
<evidence type="ECO:0000256" key="4">
    <source>
        <dbReference type="ARBA" id="ARBA00023163"/>
    </source>
</evidence>
<feature type="compositionally biased region" description="Polar residues" evidence="7">
    <location>
        <begin position="93"/>
        <end position="106"/>
    </location>
</feature>
<evidence type="ECO:0000256" key="2">
    <source>
        <dbReference type="ARBA" id="ARBA00004123"/>
    </source>
</evidence>
<dbReference type="SMART" id="SM00711">
    <property type="entry name" value="TDU"/>
    <property type="match status" value="1"/>
</dbReference>
<comment type="similarity">
    <text evidence="6">Belongs to the vestigial family.</text>
</comment>
<feature type="compositionally biased region" description="Pro residues" evidence="7">
    <location>
        <begin position="176"/>
        <end position="185"/>
    </location>
</feature>
<proteinExistence type="inferred from homology"/>
<keyword evidence="3" id="KW-0805">Transcription regulation</keyword>
<keyword evidence="9" id="KW-1185">Reference proteome</keyword>
<dbReference type="Pfam" id="PF07545">
    <property type="entry name" value="Vg_Tdu"/>
    <property type="match status" value="1"/>
</dbReference>
<feature type="compositionally biased region" description="Basic and acidic residues" evidence="7">
    <location>
        <begin position="57"/>
        <end position="68"/>
    </location>
</feature>
<comment type="function">
    <text evidence="1">May act as a specific coactivator for the mammalian TEFs.</text>
</comment>
<feature type="compositionally biased region" description="Polar residues" evidence="7">
    <location>
        <begin position="47"/>
        <end position="56"/>
    </location>
</feature>
<dbReference type="InterPro" id="IPR006627">
    <property type="entry name" value="TDU_repeat"/>
</dbReference>
<accession>A0A8D0BQ87</accession>
<organism evidence="8 9">
    <name type="scientific">Salvator merianae</name>
    <name type="common">Argentine black and white tegu</name>
    <name type="synonym">Tupinambis merianae</name>
    <dbReference type="NCBI Taxonomy" id="96440"/>
    <lineage>
        <taxon>Eukaryota</taxon>
        <taxon>Metazoa</taxon>
        <taxon>Chordata</taxon>
        <taxon>Craniata</taxon>
        <taxon>Vertebrata</taxon>
        <taxon>Euteleostomi</taxon>
        <taxon>Lepidosauria</taxon>
        <taxon>Squamata</taxon>
        <taxon>Bifurcata</taxon>
        <taxon>Unidentata</taxon>
        <taxon>Episquamata</taxon>
        <taxon>Laterata</taxon>
        <taxon>Teiioidea</taxon>
        <taxon>Teiidae</taxon>
        <taxon>Salvator</taxon>
    </lineage>
</organism>
<dbReference type="PANTHER" id="PTHR15950">
    <property type="entry name" value="TRANSCRIPTION COFACTOR VESTIGIAL-LIKE PROTEIN"/>
    <property type="match status" value="1"/>
</dbReference>
<feature type="region of interest" description="Disordered" evidence="7">
    <location>
        <begin position="47"/>
        <end position="112"/>
    </location>
</feature>
<reference evidence="8" key="2">
    <citation type="submission" date="2025-09" db="UniProtKB">
        <authorList>
            <consortium name="Ensembl"/>
        </authorList>
    </citation>
    <scope>IDENTIFICATION</scope>
</reference>
<dbReference type="GO" id="GO:0005654">
    <property type="term" value="C:nucleoplasm"/>
    <property type="evidence" value="ECO:0007669"/>
    <property type="project" value="Ensembl"/>
</dbReference>
<feature type="compositionally biased region" description="Polar residues" evidence="7">
    <location>
        <begin position="190"/>
        <end position="204"/>
    </location>
</feature>
<keyword evidence="4" id="KW-0804">Transcription</keyword>
<reference evidence="8" key="1">
    <citation type="submission" date="2025-08" db="UniProtKB">
        <authorList>
            <consortium name="Ensembl"/>
        </authorList>
    </citation>
    <scope>IDENTIFICATION</scope>
</reference>
<evidence type="ECO:0000256" key="6">
    <source>
        <dbReference type="ARBA" id="ARBA00025784"/>
    </source>
</evidence>
<evidence type="ECO:0000256" key="1">
    <source>
        <dbReference type="ARBA" id="ARBA00002229"/>
    </source>
</evidence>
<keyword evidence="5" id="KW-0539">Nucleus</keyword>
<evidence type="ECO:0000256" key="5">
    <source>
        <dbReference type="ARBA" id="ARBA00023242"/>
    </source>
</evidence>
<dbReference type="InterPro" id="IPR011520">
    <property type="entry name" value="Vg_fam"/>
</dbReference>
<evidence type="ECO:0000313" key="9">
    <source>
        <dbReference type="Proteomes" id="UP000694421"/>
    </source>
</evidence>
<dbReference type="OMA" id="HIGPHNP"/>
<dbReference type="AlphaFoldDB" id="A0A8D0BQ87"/>
<protein>
    <submittedName>
        <fullName evidence="8">Vestigial like family member 1</fullName>
    </submittedName>
</protein>
<evidence type="ECO:0000256" key="3">
    <source>
        <dbReference type="ARBA" id="ARBA00023015"/>
    </source>
</evidence>
<evidence type="ECO:0000313" key="8">
    <source>
        <dbReference type="Ensembl" id="ENSSMRP00000011387.1"/>
    </source>
</evidence>